<proteinExistence type="predicted"/>
<name>A0ABZ0IJV2_9BACT</name>
<accession>A0ABZ0IJV2</accession>
<organism evidence="1 2">
    <name type="scientific">Imperialibacter roseus</name>
    <dbReference type="NCBI Taxonomy" id="1324217"/>
    <lineage>
        <taxon>Bacteria</taxon>
        <taxon>Pseudomonadati</taxon>
        <taxon>Bacteroidota</taxon>
        <taxon>Cytophagia</taxon>
        <taxon>Cytophagales</taxon>
        <taxon>Flammeovirgaceae</taxon>
        <taxon>Imperialibacter</taxon>
    </lineage>
</organism>
<reference evidence="1 2" key="1">
    <citation type="journal article" date="2023" name="Microbiol. Resour. Announc.">
        <title>Complete Genome Sequence of Imperialibacter roseus strain P4T.</title>
        <authorList>
            <person name="Tizabi D.R."/>
            <person name="Bachvaroff T."/>
            <person name="Hill R.T."/>
        </authorList>
    </citation>
    <scope>NUCLEOTIDE SEQUENCE [LARGE SCALE GENOMIC DNA]</scope>
    <source>
        <strain evidence="1 2">P4T</strain>
    </source>
</reference>
<sequence length="180" mass="20188">MKNTIFTFFLTLVFIQACEKDDVQIPTCKDCSFTCLEAGEADVITNDCIDDWNCAFTVNSDSKVAIDEWEGLANGSKNVFRMLNRNPGSALIDDELTDVLVFELDEFQTSFSVEGREMKGMNVHFRRLSQSCCDASAFKAVISGCMQGEKQSDGTWLVQGNLTIPYSTEDRNVKFHAQFL</sequence>
<keyword evidence="2" id="KW-1185">Reference proteome</keyword>
<evidence type="ECO:0008006" key="3">
    <source>
        <dbReference type="Google" id="ProtNLM"/>
    </source>
</evidence>
<dbReference type="PROSITE" id="PS51257">
    <property type="entry name" value="PROKAR_LIPOPROTEIN"/>
    <property type="match status" value="1"/>
</dbReference>
<dbReference type="RefSeq" id="WP_317487612.1">
    <property type="nucleotide sequence ID" value="NZ_CP136051.1"/>
</dbReference>
<evidence type="ECO:0000313" key="1">
    <source>
        <dbReference type="EMBL" id="WOK04812.1"/>
    </source>
</evidence>
<protein>
    <recommendedName>
        <fullName evidence="3">Lipoprotein</fullName>
    </recommendedName>
</protein>
<evidence type="ECO:0000313" key="2">
    <source>
        <dbReference type="Proteomes" id="UP001302349"/>
    </source>
</evidence>
<gene>
    <name evidence="1" type="ORF">RT717_17150</name>
</gene>
<dbReference type="Proteomes" id="UP001302349">
    <property type="component" value="Chromosome"/>
</dbReference>
<dbReference type="EMBL" id="CP136051">
    <property type="protein sequence ID" value="WOK04812.1"/>
    <property type="molecule type" value="Genomic_DNA"/>
</dbReference>